<gene>
    <name evidence="1" type="ORF">ACFPK2_18970</name>
</gene>
<comment type="caution">
    <text evidence="1">The sequence shown here is derived from an EMBL/GenBank/DDBJ whole genome shotgun (WGS) entry which is preliminary data.</text>
</comment>
<reference evidence="2" key="1">
    <citation type="journal article" date="2019" name="Int. J. Syst. Evol. Microbiol.">
        <title>The Global Catalogue of Microorganisms (GCM) 10K type strain sequencing project: providing services to taxonomists for standard genome sequencing and annotation.</title>
        <authorList>
            <consortium name="The Broad Institute Genomics Platform"/>
            <consortium name="The Broad Institute Genome Sequencing Center for Infectious Disease"/>
            <person name="Wu L."/>
            <person name="Ma J."/>
        </authorList>
    </citation>
    <scope>NUCLEOTIDE SEQUENCE [LARGE SCALE GENOMIC DNA]</scope>
    <source>
        <strain evidence="2">CGMCC 1.15643</strain>
    </source>
</reference>
<dbReference type="Proteomes" id="UP001595976">
    <property type="component" value="Unassembled WGS sequence"/>
</dbReference>
<proteinExistence type="predicted"/>
<keyword evidence="2" id="KW-1185">Reference proteome</keyword>
<organism evidence="1 2">
    <name type="scientific">Bosea minatitlanensis</name>
    <dbReference type="NCBI Taxonomy" id="128782"/>
    <lineage>
        <taxon>Bacteria</taxon>
        <taxon>Pseudomonadati</taxon>
        <taxon>Pseudomonadota</taxon>
        <taxon>Alphaproteobacteria</taxon>
        <taxon>Hyphomicrobiales</taxon>
        <taxon>Boseaceae</taxon>
        <taxon>Bosea</taxon>
    </lineage>
</organism>
<protein>
    <submittedName>
        <fullName evidence="1">Uncharacterized protein</fullName>
    </submittedName>
</protein>
<sequence>MQPPSTSGSTEAVVIIKAAPQVGQRHGETVCCAGIDLYGNWLRLYPVSFRLLEDRKKFGRWDRIQFKWRLPNDDTRPESRRVDQDSIDIVGELKKAERERFLAKSIVTSLQRERGAGRSLALLRPEILEFVVEKKEASEITEETARFEALRAQTDLFAKQTTPYQPCPYRFRYRYRTDDGERFGTCQDWETEAAFFNWARQYGEAQAADEVRKVFGEEYPRKGMLLAMGTHSQYPDTWLINGIVRLPDIEQGALF</sequence>
<dbReference type="EMBL" id="JBHSLI010000008">
    <property type="protein sequence ID" value="MFC5295078.1"/>
    <property type="molecule type" value="Genomic_DNA"/>
</dbReference>
<name>A0ABW0F8Q4_9HYPH</name>
<evidence type="ECO:0000313" key="2">
    <source>
        <dbReference type="Proteomes" id="UP001595976"/>
    </source>
</evidence>
<accession>A0ABW0F8Q4</accession>
<evidence type="ECO:0000313" key="1">
    <source>
        <dbReference type="EMBL" id="MFC5295078.1"/>
    </source>
</evidence>
<dbReference type="RefSeq" id="WP_260349126.1">
    <property type="nucleotide sequence ID" value="NZ_JAOAOS010000008.1"/>
</dbReference>